<accession>M2XGC7</accession>
<keyword evidence="3" id="KW-1185">Reference proteome</keyword>
<feature type="region of interest" description="Disordered" evidence="1">
    <location>
        <begin position="117"/>
        <end position="153"/>
    </location>
</feature>
<organism evidence="2 3">
    <name type="scientific">Dothistroma septosporum (strain NZE10 / CBS 128990)</name>
    <name type="common">Red band needle blight fungus</name>
    <name type="synonym">Mycosphaerella pini</name>
    <dbReference type="NCBI Taxonomy" id="675120"/>
    <lineage>
        <taxon>Eukaryota</taxon>
        <taxon>Fungi</taxon>
        <taxon>Dikarya</taxon>
        <taxon>Ascomycota</taxon>
        <taxon>Pezizomycotina</taxon>
        <taxon>Dothideomycetes</taxon>
        <taxon>Dothideomycetidae</taxon>
        <taxon>Mycosphaerellales</taxon>
        <taxon>Mycosphaerellaceae</taxon>
        <taxon>Dothistroma</taxon>
    </lineage>
</organism>
<protein>
    <submittedName>
        <fullName evidence="2">Uncharacterized protein</fullName>
    </submittedName>
</protein>
<dbReference type="HOGENOM" id="CLU_1713203_0_0_1"/>
<reference evidence="2 3" key="2">
    <citation type="journal article" date="2012" name="PLoS Pathog.">
        <title>Diverse lifestyles and strategies of plant pathogenesis encoded in the genomes of eighteen Dothideomycetes fungi.</title>
        <authorList>
            <person name="Ohm R.A."/>
            <person name="Feau N."/>
            <person name="Henrissat B."/>
            <person name="Schoch C.L."/>
            <person name="Horwitz B.A."/>
            <person name="Barry K.W."/>
            <person name="Condon B.J."/>
            <person name="Copeland A.C."/>
            <person name="Dhillon B."/>
            <person name="Glaser F."/>
            <person name="Hesse C.N."/>
            <person name="Kosti I."/>
            <person name="LaButti K."/>
            <person name="Lindquist E.A."/>
            <person name="Lucas S."/>
            <person name="Salamov A.A."/>
            <person name="Bradshaw R.E."/>
            <person name="Ciuffetti L."/>
            <person name="Hamelin R.C."/>
            <person name="Kema G.H.J."/>
            <person name="Lawrence C."/>
            <person name="Scott J.A."/>
            <person name="Spatafora J.W."/>
            <person name="Turgeon B.G."/>
            <person name="de Wit P.J.G.M."/>
            <person name="Zhong S."/>
            <person name="Goodwin S.B."/>
            <person name="Grigoriev I.V."/>
        </authorList>
    </citation>
    <scope>NUCLEOTIDE SEQUENCE [LARGE SCALE GENOMIC DNA]</scope>
    <source>
        <strain evidence="3">NZE10 / CBS 128990</strain>
    </source>
</reference>
<evidence type="ECO:0000256" key="1">
    <source>
        <dbReference type="SAM" id="MobiDB-lite"/>
    </source>
</evidence>
<proteinExistence type="predicted"/>
<dbReference type="EMBL" id="KB446548">
    <property type="protein sequence ID" value="EME38126.1"/>
    <property type="molecule type" value="Genomic_DNA"/>
</dbReference>
<dbReference type="OMA" id="IAWETAS"/>
<name>M2XGC7_DOTSN</name>
<evidence type="ECO:0000313" key="3">
    <source>
        <dbReference type="Proteomes" id="UP000016933"/>
    </source>
</evidence>
<reference evidence="3" key="1">
    <citation type="journal article" date="2012" name="PLoS Genet.">
        <title>The genomes of the fungal plant pathogens Cladosporium fulvum and Dothistroma septosporum reveal adaptation to different hosts and lifestyles but also signatures of common ancestry.</title>
        <authorList>
            <person name="de Wit P.J.G.M."/>
            <person name="van der Burgt A."/>
            <person name="Oekmen B."/>
            <person name="Stergiopoulos I."/>
            <person name="Abd-Elsalam K.A."/>
            <person name="Aerts A.L."/>
            <person name="Bahkali A.H."/>
            <person name="Beenen H.G."/>
            <person name="Chettri P."/>
            <person name="Cox M.P."/>
            <person name="Datema E."/>
            <person name="de Vries R.P."/>
            <person name="Dhillon B."/>
            <person name="Ganley A.R."/>
            <person name="Griffiths S.A."/>
            <person name="Guo Y."/>
            <person name="Hamelin R.C."/>
            <person name="Henrissat B."/>
            <person name="Kabir M.S."/>
            <person name="Jashni M.K."/>
            <person name="Kema G."/>
            <person name="Klaubauf S."/>
            <person name="Lapidus A."/>
            <person name="Levasseur A."/>
            <person name="Lindquist E."/>
            <person name="Mehrabi R."/>
            <person name="Ohm R.A."/>
            <person name="Owen T.J."/>
            <person name="Salamov A."/>
            <person name="Schwelm A."/>
            <person name="Schijlen E."/>
            <person name="Sun H."/>
            <person name="van den Burg H.A."/>
            <person name="van Ham R.C.H.J."/>
            <person name="Zhang S."/>
            <person name="Goodwin S.B."/>
            <person name="Grigoriev I.V."/>
            <person name="Collemare J."/>
            <person name="Bradshaw R.E."/>
        </authorList>
    </citation>
    <scope>NUCLEOTIDE SEQUENCE [LARGE SCALE GENOMIC DNA]</scope>
    <source>
        <strain evidence="3">NZE10 / CBS 128990</strain>
    </source>
</reference>
<dbReference type="AlphaFoldDB" id="M2XGC7"/>
<evidence type="ECO:0000313" key="2">
    <source>
        <dbReference type="EMBL" id="EME38126.1"/>
    </source>
</evidence>
<gene>
    <name evidence="2" type="ORF">DOTSEDRAFT_29711</name>
</gene>
<dbReference type="Proteomes" id="UP000016933">
    <property type="component" value="Unassembled WGS sequence"/>
</dbReference>
<sequence>MASASNKRAPASGSGRHNWTYEQYMQVRILLVEYRDRQALLINDDLPSIFAELNPTARVFSASNLADHDSKRKDKAQAKALHQAWRSCDLVNVPYSDEDEMLMDKIRQEIEGSAAYERTQARRRTRTGSLGEAVGRLEGDDAEWERQQGQGDD</sequence>